<reference evidence="2" key="1">
    <citation type="submission" date="2014-09" db="EMBL/GenBank/DDBJ databases">
        <authorList>
            <person name="Magalhaes I.L.F."/>
            <person name="Oliveira U."/>
            <person name="Santos F.R."/>
            <person name="Vidigal T.H.D.A."/>
            <person name="Brescovit A.D."/>
            <person name="Santos A.J."/>
        </authorList>
    </citation>
    <scope>NUCLEOTIDE SEQUENCE</scope>
    <source>
        <tissue evidence="2">Shoot tissue taken approximately 20 cm above the soil surface</tissue>
    </source>
</reference>
<protein>
    <submittedName>
        <fullName evidence="2">Uncharacterized protein</fullName>
    </submittedName>
</protein>
<dbReference type="EMBL" id="GBRH01224755">
    <property type="protein sequence ID" value="JAD73140.1"/>
    <property type="molecule type" value="Transcribed_RNA"/>
</dbReference>
<evidence type="ECO:0000313" key="2">
    <source>
        <dbReference type="EMBL" id="JAD73140.1"/>
    </source>
</evidence>
<name>A0A0A9CIF8_ARUDO</name>
<feature type="region of interest" description="Disordered" evidence="1">
    <location>
        <begin position="33"/>
        <end position="52"/>
    </location>
</feature>
<accession>A0A0A9CIF8</accession>
<proteinExistence type="predicted"/>
<organism evidence="2">
    <name type="scientific">Arundo donax</name>
    <name type="common">Giant reed</name>
    <name type="synonym">Donax arundinaceus</name>
    <dbReference type="NCBI Taxonomy" id="35708"/>
    <lineage>
        <taxon>Eukaryota</taxon>
        <taxon>Viridiplantae</taxon>
        <taxon>Streptophyta</taxon>
        <taxon>Embryophyta</taxon>
        <taxon>Tracheophyta</taxon>
        <taxon>Spermatophyta</taxon>
        <taxon>Magnoliopsida</taxon>
        <taxon>Liliopsida</taxon>
        <taxon>Poales</taxon>
        <taxon>Poaceae</taxon>
        <taxon>PACMAD clade</taxon>
        <taxon>Arundinoideae</taxon>
        <taxon>Arundineae</taxon>
        <taxon>Arundo</taxon>
    </lineage>
</organism>
<dbReference type="AlphaFoldDB" id="A0A0A9CIF8"/>
<sequence>MMGVVMAVGGAPRSSMWTRWARRLSWSRGVCESSASASDAVGGWSMQQRRAG</sequence>
<reference evidence="2" key="2">
    <citation type="journal article" date="2015" name="Data Brief">
        <title>Shoot transcriptome of the giant reed, Arundo donax.</title>
        <authorList>
            <person name="Barrero R.A."/>
            <person name="Guerrero F.D."/>
            <person name="Moolhuijzen P."/>
            <person name="Goolsby J.A."/>
            <person name="Tidwell J."/>
            <person name="Bellgard S.E."/>
            <person name="Bellgard M.I."/>
        </authorList>
    </citation>
    <scope>NUCLEOTIDE SEQUENCE</scope>
    <source>
        <tissue evidence="2">Shoot tissue taken approximately 20 cm above the soil surface</tissue>
    </source>
</reference>
<evidence type="ECO:0000256" key="1">
    <source>
        <dbReference type="SAM" id="MobiDB-lite"/>
    </source>
</evidence>